<dbReference type="InterPro" id="IPR013762">
    <property type="entry name" value="Integrase-like_cat_sf"/>
</dbReference>
<gene>
    <name evidence="2" type="ORF">XELAEV_18009446mg</name>
</gene>
<evidence type="ECO:0000256" key="1">
    <source>
        <dbReference type="ARBA" id="ARBA00023172"/>
    </source>
</evidence>
<dbReference type="GO" id="GO:0006310">
    <property type="term" value="P:DNA recombination"/>
    <property type="evidence" value="ECO:0007669"/>
    <property type="project" value="UniProtKB-KW"/>
</dbReference>
<dbReference type="Proteomes" id="UP000694892">
    <property type="component" value="Chromosome 1S"/>
</dbReference>
<evidence type="ECO:0008006" key="4">
    <source>
        <dbReference type="Google" id="ProtNLM"/>
    </source>
</evidence>
<dbReference type="OMA" id="IGRWESR"/>
<accession>A0A974I0F4</accession>
<dbReference type="PANTHER" id="PTHR34605:SF8">
    <property type="entry name" value="FILAGGRIN-2-LIKE ISOFORM X1"/>
    <property type="match status" value="1"/>
</dbReference>
<dbReference type="AlphaFoldDB" id="A0A974I0F4"/>
<dbReference type="InterPro" id="IPR011010">
    <property type="entry name" value="DNA_brk_join_enz"/>
</dbReference>
<dbReference type="Gene3D" id="1.10.443.10">
    <property type="entry name" value="Intergrase catalytic core"/>
    <property type="match status" value="1"/>
</dbReference>
<name>A0A974I0F4_XENLA</name>
<dbReference type="PANTHER" id="PTHR34605">
    <property type="entry name" value="PHAGE_INTEGRASE DOMAIN-CONTAINING PROTEIN"/>
    <property type="match status" value="1"/>
</dbReference>
<dbReference type="GO" id="GO:0015074">
    <property type="term" value="P:DNA integration"/>
    <property type="evidence" value="ECO:0007669"/>
    <property type="project" value="InterPro"/>
</dbReference>
<dbReference type="SUPFAM" id="SSF56349">
    <property type="entry name" value="DNA breaking-rejoining enzymes"/>
    <property type="match status" value="1"/>
</dbReference>
<keyword evidence="1" id="KW-0233">DNA recombination</keyword>
<protein>
    <recommendedName>
        <fullName evidence="4">Tyr recombinase domain-containing protein</fullName>
    </recommendedName>
</protein>
<sequence>MLWWVYWMAERGRSVAQIEKCMAVLAFMFKLNGWEDLTKSFFIWQAIKGLKKGCNRQDSQRPVSVELLGSFSLYEETLFRATFVLAFFRAFRVGELVSHSKRVPRWHQWGEVELSLDRVDIWLRRSKTDQVGVAKIRKSSGSHSFRIGAATEAARLGLSEAVVKRIGRWESRRFKNYVRPTLV</sequence>
<evidence type="ECO:0000313" key="2">
    <source>
        <dbReference type="EMBL" id="OCT97217.1"/>
    </source>
</evidence>
<organism evidence="2 3">
    <name type="scientific">Xenopus laevis</name>
    <name type="common">African clawed frog</name>
    <dbReference type="NCBI Taxonomy" id="8355"/>
    <lineage>
        <taxon>Eukaryota</taxon>
        <taxon>Metazoa</taxon>
        <taxon>Chordata</taxon>
        <taxon>Craniata</taxon>
        <taxon>Vertebrata</taxon>
        <taxon>Euteleostomi</taxon>
        <taxon>Amphibia</taxon>
        <taxon>Batrachia</taxon>
        <taxon>Anura</taxon>
        <taxon>Pipoidea</taxon>
        <taxon>Pipidae</taxon>
        <taxon>Xenopodinae</taxon>
        <taxon>Xenopus</taxon>
        <taxon>Xenopus</taxon>
    </lineage>
</organism>
<evidence type="ECO:0000313" key="3">
    <source>
        <dbReference type="Proteomes" id="UP000694892"/>
    </source>
</evidence>
<dbReference type="EMBL" id="CM004467">
    <property type="protein sequence ID" value="OCT97217.1"/>
    <property type="molecule type" value="Genomic_DNA"/>
</dbReference>
<reference evidence="3" key="1">
    <citation type="journal article" date="2016" name="Nature">
        <title>Genome evolution in the allotetraploid frog Xenopus laevis.</title>
        <authorList>
            <person name="Session A.M."/>
            <person name="Uno Y."/>
            <person name="Kwon T."/>
            <person name="Chapman J.A."/>
            <person name="Toyoda A."/>
            <person name="Takahashi S."/>
            <person name="Fukui A."/>
            <person name="Hikosaka A."/>
            <person name="Suzuki A."/>
            <person name="Kondo M."/>
            <person name="van Heeringen S.J."/>
            <person name="Quigley I."/>
            <person name="Heinz S."/>
            <person name="Ogino H."/>
            <person name="Ochi H."/>
            <person name="Hellsten U."/>
            <person name="Lyons J.B."/>
            <person name="Simakov O."/>
            <person name="Putnam N."/>
            <person name="Stites J."/>
            <person name="Kuroki Y."/>
            <person name="Tanaka T."/>
            <person name="Michiue T."/>
            <person name="Watanabe M."/>
            <person name="Bogdanovic O."/>
            <person name="Lister R."/>
            <person name="Georgiou G."/>
            <person name="Paranjpe S.S."/>
            <person name="van Kruijsbergen I."/>
            <person name="Shu S."/>
            <person name="Carlson J."/>
            <person name="Kinoshita T."/>
            <person name="Ohta Y."/>
            <person name="Mawaribuchi S."/>
            <person name="Jenkins J."/>
            <person name="Grimwood J."/>
            <person name="Schmutz J."/>
            <person name="Mitros T."/>
            <person name="Mozaffari S.V."/>
            <person name="Suzuki Y."/>
            <person name="Haramoto Y."/>
            <person name="Yamamoto T.S."/>
            <person name="Takagi C."/>
            <person name="Heald R."/>
            <person name="Miller K."/>
            <person name="Haudenschild C."/>
            <person name="Kitzman J."/>
            <person name="Nakayama T."/>
            <person name="Izutsu Y."/>
            <person name="Robert J."/>
            <person name="Fortriede J."/>
            <person name="Burns K."/>
            <person name="Lotay V."/>
            <person name="Karimi K."/>
            <person name="Yasuoka Y."/>
            <person name="Dichmann D.S."/>
            <person name="Flajnik M.F."/>
            <person name="Houston D.W."/>
            <person name="Shendure J."/>
            <person name="DuPasquier L."/>
            <person name="Vize P.D."/>
            <person name="Zorn A.M."/>
            <person name="Ito M."/>
            <person name="Marcotte E.M."/>
            <person name="Wallingford J.B."/>
            <person name="Ito Y."/>
            <person name="Asashima M."/>
            <person name="Ueno N."/>
            <person name="Matsuda Y."/>
            <person name="Veenstra G.J."/>
            <person name="Fujiyama A."/>
            <person name="Harland R.M."/>
            <person name="Taira M."/>
            <person name="Rokhsar D.S."/>
        </authorList>
    </citation>
    <scope>NUCLEOTIDE SEQUENCE [LARGE SCALE GENOMIC DNA]</scope>
    <source>
        <strain evidence="3">J</strain>
    </source>
</reference>
<proteinExistence type="predicted"/>
<dbReference type="GO" id="GO:0003677">
    <property type="term" value="F:DNA binding"/>
    <property type="evidence" value="ECO:0007669"/>
    <property type="project" value="InterPro"/>
</dbReference>
<dbReference type="InterPro" id="IPR052925">
    <property type="entry name" value="Phage_Integrase-like_Recomb"/>
</dbReference>